<dbReference type="GO" id="GO:0005634">
    <property type="term" value="C:nucleus"/>
    <property type="evidence" value="ECO:0007669"/>
    <property type="project" value="UniProtKB-SubCell"/>
</dbReference>
<dbReference type="GO" id="GO:0006357">
    <property type="term" value="P:regulation of transcription by RNA polymerase II"/>
    <property type="evidence" value="ECO:0000318"/>
    <property type="project" value="GO_Central"/>
</dbReference>
<dbReference type="Proteomes" id="UP000007110">
    <property type="component" value="Unassembled WGS sequence"/>
</dbReference>
<feature type="compositionally biased region" description="Acidic residues" evidence="9">
    <location>
        <begin position="1742"/>
        <end position="1754"/>
    </location>
</feature>
<feature type="region of interest" description="Disordered" evidence="9">
    <location>
        <begin position="1"/>
        <end position="188"/>
    </location>
</feature>
<dbReference type="PROSITE" id="PS00028">
    <property type="entry name" value="ZINC_FINGER_C2H2_1"/>
    <property type="match status" value="1"/>
</dbReference>
<evidence type="ECO:0000256" key="7">
    <source>
        <dbReference type="PROSITE-ProRule" id="PRU00042"/>
    </source>
</evidence>
<dbReference type="OrthoDB" id="161570at2759"/>
<evidence type="ECO:0000313" key="12">
    <source>
        <dbReference type="Proteomes" id="UP000007110"/>
    </source>
</evidence>
<dbReference type="InterPro" id="IPR013083">
    <property type="entry name" value="Znf_RING/FYVE/PHD"/>
</dbReference>
<evidence type="ECO:0000313" key="11">
    <source>
        <dbReference type="EnsemblMetazoa" id="XP_030829630"/>
    </source>
</evidence>
<reference evidence="11" key="2">
    <citation type="submission" date="2021-01" db="UniProtKB">
        <authorList>
            <consortium name="EnsemblMetazoa"/>
        </authorList>
    </citation>
    <scope>IDENTIFICATION</scope>
</reference>
<feature type="compositionally biased region" description="Polar residues" evidence="9">
    <location>
        <begin position="1981"/>
        <end position="1990"/>
    </location>
</feature>
<dbReference type="InterPro" id="IPR011011">
    <property type="entry name" value="Znf_FYVE_PHD"/>
</dbReference>
<feature type="compositionally biased region" description="Low complexity" evidence="9">
    <location>
        <begin position="308"/>
        <end position="352"/>
    </location>
</feature>
<protein>
    <recommendedName>
        <fullName evidence="10">C2H2-type domain-containing protein</fullName>
    </recommendedName>
</protein>
<feature type="compositionally biased region" description="Basic and acidic residues" evidence="9">
    <location>
        <begin position="744"/>
        <end position="754"/>
    </location>
</feature>
<sequence>MADEEPTPPTDLTRDDGPPESGAGPKEILIPEEEGCSESSSSSTEATEDDGLTESNFGHMEAVVLEDEKEEEPSVVEDSEKPQDVDPSLDVEGAAGVTEKMEDDEDVEDSLSSDDMDMLLIADDSDSSDEDTDALLGGSLDKEGSSIGDSLEKDGPLMVEIPEEDEDSSKDGQTSMEVGDEGDLEYNVKITRVGGGDFEGFEIIHEPVSKSHVKSPARGSPADDNTSPVEGKTSKKGIASQEEATPCSSSSANKETKDRMEREGSKTKAEETRFSIPPSESARSSSASSDSQRTIPLDVEPSDRSMRRPCSPTSSRSSENKSSVRLPSSPFSSDYKPSTPGTLSSRSSTTGSFDESGRFAGDSTNSTKLRAMRNSTRERRENREERERRDKLSKSERSRELSRSKSHVDKRNLSNPKGAPVEGKPSPPKLRSKMTRIGFDFEPGFKLEAMDYKNNWYPAKILQVDEKGNQIQIHFEGWNSRYDEWVHYNTPKLRPLVRMSNRKDGFKETPAGNHKIGDEVLARWSDCRYYPGIIVGINVSGSYRIIFYDGIEKNVQGINVRYMPEALKKQDFFSNLQPQIERAQRNAAQRKANRMRAEARKSRPPSSASSSTGSSPPEERKRKLSTSSSTTPSTSAANVKRSRSSSEHVQGSSEEVTSNLGEEGRRSRNVSEEGRRSRNLSEEGRRSRNLSEEGRRSRRSTEEVKSPKATDVDPKRSKFAKLSPDAPAPVPARKGGHFLMGGFKKKEEKRERAGVRLASTEPTTTPRSRHVGRPSGSHQGKELRSASSSATQAPTVQERTSTAPQASVEGSSQIPDKSKAPGPVTSAAAGATPTPPLRGRPGHVIIPLVEHISMDERLEVAKNLEKLRAIASKEPLFANTQIGHLKDPTKFIAPKELIVDLDHNKFKCEVSGCTKSFRKASLLESHMKYYHTELGAESAGPAYDKDKDKSAVRPRKRNYSATQATSSKIRRDSGNSSSAAGPTSPSSPPARLVVKRSSAPDTISSPAAAAAKKPETPVMMKSPRSPPPIKSPKSPPAQLMKSPKSPPAQLMKSPKSPPLAGQLMKSPKSPPLQVTKIPKSSSATSPSGSTKDIKSLKEMKPPKEAKSPKETSSAKSPRALQTMKTEKKVKDEETSESPGATGRVRHESKSDKSSKEDKKGSSSEGGGETSKKDLTTKGGLLMTSDIKKTEKTSPSSSKSTTGSVVTPSIVPVVRADKSKAEAGGVVKREGVPKMDKLKHKKHKDKHKKHKDKKKKKKKKKEKEKKKKKKKRQKDGGKMGVTKGHKYKDIDEYILEKKKKEFQFEMPLPVSQFKENYSRHPAPILKSQLLRSVERIDAGHGRGAGEGEIVRCICYRKTEEGFMIQCERCLCWQHSSCVGLTKSTVPDQYVCLICFNPRDQRVSAKYRYGQTWLDDGNLASFSFAPKEHVKEASHNLAATNRLIGEMHTINEVLRGLREKLHILQTDDHPAMKLWARSWIKPKVPEKPKPKPAPLVIPSLESSLSPTLDSSLSEFKDTLSIDGSLDPEASLTPHQTEQIAIIMAMSGDLEMATLANLALPCEVGLDSSASSMIDGSLLKEDQNLGDVEMGGLSSVGQGEVVDVGIGVLSSAVGGMEVKNAPGLTTENKAPTVATPGMAAASAAYDAGNVDEIPLANIPKTPVIQKSRSEDFDPPTVKFVMSSGTERSPAKEPAIVDISDIPSTSAGPSQEQLEAAGMMRFQPLTHSGRREETRRPPSPLPQDESSLDTESSMEVDIEDAKPDQSKEVLISRTAEAETKEDVESMDNLQEPESGPSASIKPKSQTQLDTVPIKEPSITKSPVEGDTSVVPDPHIDDGSVVPRAKPEGISHQSTQSETAPELVATNEQDDGKQKEEASSVNENIASTETDQETEKEDSSAKPDIASLADGKVPEDMAMDTVSDVQSEDSEARVPTDHINPTPDAMDVRKHTENVITPDDAPQDIPPAETQTVKDSLKEGQDDTLPANSGQESGIPSSTSSSVTPSTMEGIEPSTAANPASDDVALVPSVSFDQPHLTPDTSVQVDAGTVTSSDSVNKGTAMTGSVDPGGLVVPPTVGPAGDGQAPVTPDVGVLGPVGMSGDAPPVPMEAEDQPSTSGFTNQPIPSGVNLGGSGVWTPVKNVPEVPTPPTQQKKSPAKKEEVIELKGSLRIIKVPLSVCKKNLKEHIEHLEAELDKRMDIIEEEANALEQQFAELPGLSPDIRGLATMNDTFLKTKLQTLLGDLERISNIVAL</sequence>
<dbReference type="Gene3D" id="2.30.30.140">
    <property type="match status" value="2"/>
</dbReference>
<dbReference type="InterPro" id="IPR013087">
    <property type="entry name" value="Znf_C2H2_type"/>
</dbReference>
<dbReference type="InterPro" id="IPR001965">
    <property type="entry name" value="Znf_PHD"/>
</dbReference>
<dbReference type="SUPFAM" id="SSF63748">
    <property type="entry name" value="Tudor/PWWP/MBT"/>
    <property type="match status" value="1"/>
</dbReference>
<dbReference type="GeneID" id="575016"/>
<dbReference type="InParanoid" id="A0A7M7STB6"/>
<dbReference type="EnsemblMetazoa" id="XM_030973770">
    <property type="protein sequence ID" value="XP_030829630"/>
    <property type="gene ID" value="LOC575016"/>
</dbReference>
<evidence type="ECO:0000256" key="2">
    <source>
        <dbReference type="ARBA" id="ARBA00022723"/>
    </source>
</evidence>
<feature type="compositionally biased region" description="Low complexity" evidence="9">
    <location>
        <begin position="974"/>
        <end position="984"/>
    </location>
</feature>
<evidence type="ECO:0000256" key="8">
    <source>
        <dbReference type="SAM" id="Coils"/>
    </source>
</evidence>
<feature type="compositionally biased region" description="Low complexity" evidence="9">
    <location>
        <begin position="1991"/>
        <end position="2002"/>
    </location>
</feature>
<proteinExistence type="predicted"/>
<dbReference type="PANTHER" id="PTHR15856:SF51">
    <property type="entry name" value="MBD-R2"/>
    <property type="match status" value="1"/>
</dbReference>
<feature type="region of interest" description="Disordered" evidence="9">
    <location>
        <begin position="1723"/>
        <end position="2078"/>
    </location>
</feature>
<dbReference type="CDD" id="cd20104">
    <property type="entry name" value="MBT_PHF20L1-like"/>
    <property type="match status" value="1"/>
</dbReference>
<evidence type="ECO:0000259" key="10">
    <source>
        <dbReference type="PROSITE" id="PS50157"/>
    </source>
</evidence>
<dbReference type="InterPro" id="IPR019786">
    <property type="entry name" value="Zinc_finger_PHD-type_CS"/>
</dbReference>
<dbReference type="SUPFAM" id="SSF57903">
    <property type="entry name" value="FYVE/PHD zinc finger"/>
    <property type="match status" value="1"/>
</dbReference>
<feature type="compositionally biased region" description="Acidic residues" evidence="9">
    <location>
        <begin position="64"/>
        <end position="77"/>
    </location>
</feature>
<feature type="compositionally biased region" description="Polar residues" evidence="9">
    <location>
        <begin position="785"/>
        <end position="815"/>
    </location>
</feature>
<feature type="compositionally biased region" description="Pro residues" evidence="9">
    <location>
        <begin position="1024"/>
        <end position="1035"/>
    </location>
</feature>
<dbReference type="GO" id="GO:0044545">
    <property type="term" value="C:NSL complex"/>
    <property type="evidence" value="ECO:0000318"/>
    <property type="project" value="GO_Central"/>
</dbReference>
<dbReference type="EnsemblMetazoa" id="XM_030973771">
    <property type="protein sequence ID" value="XP_030829631"/>
    <property type="gene ID" value="LOC575016"/>
</dbReference>
<dbReference type="PANTHER" id="PTHR15856">
    <property type="entry name" value="PHD FINGER PROTEIN 20-RELATED"/>
    <property type="match status" value="1"/>
</dbReference>
<evidence type="ECO:0000256" key="5">
    <source>
        <dbReference type="ARBA" id="ARBA00022833"/>
    </source>
</evidence>
<feature type="compositionally biased region" description="Polar residues" evidence="9">
    <location>
        <begin position="1698"/>
        <end position="1708"/>
    </location>
</feature>
<dbReference type="Pfam" id="PF02820">
    <property type="entry name" value="MBT"/>
    <property type="match status" value="1"/>
</dbReference>
<feature type="region of interest" description="Disordered" evidence="9">
    <location>
        <begin position="1663"/>
        <end position="1708"/>
    </location>
</feature>
<keyword evidence="3" id="KW-0677">Repeat</keyword>
<reference evidence="12" key="1">
    <citation type="submission" date="2015-02" db="EMBL/GenBank/DDBJ databases">
        <title>Genome sequencing for Strongylocentrotus purpuratus.</title>
        <authorList>
            <person name="Murali S."/>
            <person name="Liu Y."/>
            <person name="Vee V."/>
            <person name="English A."/>
            <person name="Wang M."/>
            <person name="Skinner E."/>
            <person name="Han Y."/>
            <person name="Muzny D.M."/>
            <person name="Worley K.C."/>
            <person name="Gibbs R.A."/>
        </authorList>
    </citation>
    <scope>NUCLEOTIDE SEQUENCE</scope>
</reference>
<dbReference type="InterPro" id="IPR002999">
    <property type="entry name" value="Tudor"/>
</dbReference>
<feature type="compositionally biased region" description="Basic and acidic residues" evidence="9">
    <location>
        <begin position="1214"/>
        <end position="1235"/>
    </location>
</feature>
<feature type="compositionally biased region" description="Polar residues" evidence="9">
    <location>
        <begin position="242"/>
        <end position="253"/>
    </location>
</feature>
<dbReference type="SMART" id="SM00249">
    <property type="entry name" value="PHD"/>
    <property type="match status" value="1"/>
</dbReference>
<feature type="compositionally biased region" description="Low complexity" evidence="9">
    <location>
        <begin position="275"/>
        <end position="291"/>
    </location>
</feature>
<keyword evidence="8" id="KW-0175">Coiled coil</keyword>
<feature type="coiled-coil region" evidence="8">
    <location>
        <begin position="2175"/>
        <end position="2206"/>
    </location>
</feature>
<feature type="compositionally biased region" description="Polar residues" evidence="9">
    <location>
        <begin position="647"/>
        <end position="660"/>
    </location>
</feature>
<organism evidence="11 12">
    <name type="scientific">Strongylocentrotus purpuratus</name>
    <name type="common">Purple sea urchin</name>
    <dbReference type="NCBI Taxonomy" id="7668"/>
    <lineage>
        <taxon>Eukaryota</taxon>
        <taxon>Metazoa</taxon>
        <taxon>Echinodermata</taxon>
        <taxon>Eleutherozoa</taxon>
        <taxon>Echinozoa</taxon>
        <taxon>Echinoidea</taxon>
        <taxon>Euechinoidea</taxon>
        <taxon>Echinacea</taxon>
        <taxon>Camarodonta</taxon>
        <taxon>Echinidea</taxon>
        <taxon>Strongylocentrotidae</taxon>
        <taxon>Strongylocentrotus</taxon>
    </lineage>
</organism>
<dbReference type="SMART" id="SM00561">
    <property type="entry name" value="MBT"/>
    <property type="match status" value="1"/>
</dbReference>
<evidence type="ECO:0000256" key="6">
    <source>
        <dbReference type="ARBA" id="ARBA00023242"/>
    </source>
</evidence>
<keyword evidence="5" id="KW-0862">Zinc</keyword>
<dbReference type="SMART" id="SM00355">
    <property type="entry name" value="ZnF_C2H2"/>
    <property type="match status" value="1"/>
</dbReference>
<comment type="subcellular location">
    <subcellularLocation>
        <location evidence="1">Nucleus</location>
    </subcellularLocation>
</comment>
<feature type="compositionally biased region" description="Low complexity" evidence="9">
    <location>
        <begin position="997"/>
        <end position="1011"/>
    </location>
</feature>
<dbReference type="GO" id="GO:0008270">
    <property type="term" value="F:zinc ion binding"/>
    <property type="evidence" value="ECO:0007669"/>
    <property type="project" value="UniProtKB-KW"/>
</dbReference>
<dbReference type="OMA" id="EMHVINE"/>
<keyword evidence="12" id="KW-1185">Reference proteome</keyword>
<feature type="domain" description="C2H2-type" evidence="10">
    <location>
        <begin position="906"/>
        <end position="932"/>
    </location>
</feature>
<feature type="compositionally biased region" description="Polar residues" evidence="9">
    <location>
        <begin position="2034"/>
        <end position="2058"/>
    </location>
</feature>
<feature type="region of interest" description="Disordered" evidence="9">
    <location>
        <begin position="583"/>
        <end position="842"/>
    </location>
</feature>
<feature type="compositionally biased region" description="Basic and acidic residues" evidence="9">
    <location>
        <begin position="1144"/>
        <end position="1161"/>
    </location>
</feature>
<dbReference type="Pfam" id="PF20826">
    <property type="entry name" value="PHD_5"/>
    <property type="match status" value="1"/>
</dbReference>
<evidence type="ECO:0000256" key="3">
    <source>
        <dbReference type="ARBA" id="ARBA00022737"/>
    </source>
</evidence>
<evidence type="ECO:0000256" key="4">
    <source>
        <dbReference type="ARBA" id="ARBA00022771"/>
    </source>
</evidence>
<feature type="compositionally biased region" description="Basic and acidic residues" evidence="9">
    <location>
        <begin position="254"/>
        <end position="273"/>
    </location>
</feature>
<keyword evidence="4 7" id="KW-0863">Zinc-finger</keyword>
<dbReference type="Gene3D" id="3.30.160.60">
    <property type="entry name" value="Classic Zinc Finger"/>
    <property type="match status" value="1"/>
</dbReference>
<feature type="compositionally biased region" description="Basic and acidic residues" evidence="9">
    <location>
        <begin position="1091"/>
        <end position="1109"/>
    </location>
</feature>
<dbReference type="InterPro" id="IPR043449">
    <property type="entry name" value="PHF20-like"/>
</dbReference>
<feature type="compositionally biased region" description="Low complexity" evidence="9">
    <location>
        <begin position="2061"/>
        <end position="2074"/>
    </location>
</feature>
<feature type="compositionally biased region" description="Basic and acidic residues" evidence="9">
    <location>
        <begin position="662"/>
        <end position="716"/>
    </location>
</feature>
<feature type="compositionally biased region" description="Basic and acidic residues" evidence="9">
    <location>
        <begin position="375"/>
        <end position="412"/>
    </location>
</feature>
<feature type="compositionally biased region" description="Acidic residues" evidence="9">
    <location>
        <begin position="101"/>
        <end position="133"/>
    </location>
</feature>
<dbReference type="SMART" id="SM00333">
    <property type="entry name" value="TUDOR"/>
    <property type="match status" value="2"/>
</dbReference>
<keyword evidence="2" id="KW-0479">Metal-binding</keyword>
<feature type="compositionally biased region" description="Low complexity" evidence="9">
    <location>
        <begin position="604"/>
        <end position="616"/>
    </location>
</feature>
<keyword evidence="6" id="KW-0539">Nucleus</keyword>
<evidence type="ECO:0000256" key="9">
    <source>
        <dbReference type="SAM" id="MobiDB-lite"/>
    </source>
</evidence>
<feature type="compositionally biased region" description="Polar residues" evidence="9">
    <location>
        <begin position="1874"/>
        <end position="1884"/>
    </location>
</feature>
<feature type="region of interest" description="Disordered" evidence="9">
    <location>
        <begin position="938"/>
        <end position="1282"/>
    </location>
</feature>
<dbReference type="PROSITE" id="PS01359">
    <property type="entry name" value="ZF_PHD_1"/>
    <property type="match status" value="1"/>
</dbReference>
<dbReference type="CDD" id="cd20386">
    <property type="entry name" value="Tudor_PHF20-like"/>
    <property type="match status" value="1"/>
</dbReference>
<feature type="compositionally biased region" description="Basic residues" evidence="9">
    <location>
        <begin position="1236"/>
        <end position="1272"/>
    </location>
</feature>
<evidence type="ECO:0000256" key="1">
    <source>
        <dbReference type="ARBA" id="ARBA00004123"/>
    </source>
</evidence>
<dbReference type="InterPro" id="IPR004092">
    <property type="entry name" value="Mbt"/>
</dbReference>
<accession>A0A7M7STB6</accession>
<dbReference type="RefSeq" id="XP_030829630.1">
    <property type="nucleotide sequence ID" value="XM_030973770.1"/>
</dbReference>
<dbReference type="Gene3D" id="3.30.40.10">
    <property type="entry name" value="Zinc/RING finger domain, C3HC4 (zinc finger)"/>
    <property type="match status" value="1"/>
</dbReference>
<feature type="compositionally biased region" description="Low complexity" evidence="9">
    <location>
        <begin position="625"/>
        <end position="635"/>
    </location>
</feature>
<feature type="compositionally biased region" description="Low complexity" evidence="9">
    <location>
        <begin position="820"/>
        <end position="832"/>
    </location>
</feature>
<dbReference type="RefSeq" id="XP_030829631.1">
    <property type="nucleotide sequence ID" value="XM_030973771.1"/>
</dbReference>
<dbReference type="PROSITE" id="PS50157">
    <property type="entry name" value="ZINC_FINGER_C2H2_2"/>
    <property type="match status" value="1"/>
</dbReference>
<dbReference type="KEGG" id="spu:575016"/>
<feature type="compositionally biased region" description="Low complexity" evidence="9">
    <location>
        <begin position="1192"/>
        <end position="1208"/>
    </location>
</feature>
<name>A0A7M7STB6_STRPU</name>
<dbReference type="SUPFAM" id="SSF54160">
    <property type="entry name" value="Chromo domain-like"/>
    <property type="match status" value="1"/>
</dbReference>
<feature type="compositionally biased region" description="Basic and acidic residues" evidence="9">
    <location>
        <begin position="140"/>
        <end position="155"/>
    </location>
</feature>
<feature type="region of interest" description="Disordered" evidence="9">
    <location>
        <begin position="203"/>
        <end position="433"/>
    </location>
</feature>
<dbReference type="InterPro" id="IPR016197">
    <property type="entry name" value="Chromo-like_dom_sf"/>
</dbReference>
<feature type="compositionally biased region" description="Low complexity" evidence="9">
    <location>
        <begin position="1075"/>
        <end position="1090"/>
    </location>
</feature>